<evidence type="ECO:0000313" key="1">
    <source>
        <dbReference type="EMBL" id="REH17960.1"/>
    </source>
</evidence>
<gene>
    <name evidence="1" type="ORF">BCF44_14040</name>
</gene>
<keyword evidence="2" id="KW-1185">Reference proteome</keyword>
<dbReference type="Proteomes" id="UP000256269">
    <property type="component" value="Unassembled WGS sequence"/>
</dbReference>
<proteinExistence type="predicted"/>
<protein>
    <submittedName>
        <fullName evidence="1">Uncharacterized protein</fullName>
    </submittedName>
</protein>
<name>A0A3E0G6X9_9PSEU</name>
<comment type="caution">
    <text evidence="1">The sequence shown here is derived from an EMBL/GenBank/DDBJ whole genome shotgun (WGS) entry which is preliminary data.</text>
</comment>
<dbReference type="AlphaFoldDB" id="A0A3E0G6X9"/>
<sequence length="61" mass="6200">MAPLAIGTTAITATRMISNGTSGPPGTNRALLNTAWISSGLTMPIVEVSTISPTTAATWAR</sequence>
<organism evidence="1 2">
    <name type="scientific">Kutzneria buriramensis</name>
    <dbReference type="NCBI Taxonomy" id="1045776"/>
    <lineage>
        <taxon>Bacteria</taxon>
        <taxon>Bacillati</taxon>
        <taxon>Actinomycetota</taxon>
        <taxon>Actinomycetes</taxon>
        <taxon>Pseudonocardiales</taxon>
        <taxon>Pseudonocardiaceae</taxon>
        <taxon>Kutzneria</taxon>
    </lineage>
</organism>
<reference evidence="1 2" key="1">
    <citation type="submission" date="2018-08" db="EMBL/GenBank/DDBJ databases">
        <title>Genomic Encyclopedia of Archaeal and Bacterial Type Strains, Phase II (KMG-II): from individual species to whole genera.</title>
        <authorList>
            <person name="Goeker M."/>
        </authorList>
    </citation>
    <scope>NUCLEOTIDE SEQUENCE [LARGE SCALE GENOMIC DNA]</scope>
    <source>
        <strain evidence="1 2">DSM 45791</strain>
    </source>
</reference>
<dbReference type="EMBL" id="QUNO01000040">
    <property type="protein sequence ID" value="REH17960.1"/>
    <property type="molecule type" value="Genomic_DNA"/>
</dbReference>
<accession>A0A3E0G6X9</accession>
<evidence type="ECO:0000313" key="2">
    <source>
        <dbReference type="Proteomes" id="UP000256269"/>
    </source>
</evidence>